<dbReference type="InterPro" id="IPR051537">
    <property type="entry name" value="DNA_Adenine_Mtase"/>
</dbReference>
<evidence type="ECO:0000259" key="9">
    <source>
        <dbReference type="Pfam" id="PF02384"/>
    </source>
</evidence>
<comment type="caution">
    <text evidence="11">The sequence shown here is derived from an EMBL/GenBank/DDBJ whole genome shotgun (WGS) entry which is preliminary data.</text>
</comment>
<feature type="domain" description="DNA methylase adenine-specific" evidence="9">
    <location>
        <begin position="161"/>
        <end position="470"/>
    </location>
</feature>
<evidence type="ECO:0000256" key="3">
    <source>
        <dbReference type="ARBA" id="ARBA00022603"/>
    </source>
</evidence>
<dbReference type="EMBL" id="NQMC01000007">
    <property type="protein sequence ID" value="TYD47456.1"/>
    <property type="molecule type" value="Genomic_DNA"/>
</dbReference>
<keyword evidence="8" id="KW-0175">Coiled coil</keyword>
<keyword evidence="4" id="KW-0808">Transferase</keyword>
<evidence type="ECO:0000256" key="6">
    <source>
        <dbReference type="ARBA" id="ARBA00022747"/>
    </source>
</evidence>
<gene>
    <name evidence="11" type="ORF">CJF24_03735</name>
</gene>
<organism evidence="11 12">
    <name type="scientific">Aeromonas veronii</name>
    <dbReference type="NCBI Taxonomy" id="654"/>
    <lineage>
        <taxon>Bacteria</taxon>
        <taxon>Pseudomonadati</taxon>
        <taxon>Pseudomonadota</taxon>
        <taxon>Gammaproteobacteria</taxon>
        <taxon>Aeromonadales</taxon>
        <taxon>Aeromonadaceae</taxon>
        <taxon>Aeromonas</taxon>
    </lineage>
</organism>
<feature type="coiled-coil region" evidence="8">
    <location>
        <begin position="781"/>
        <end position="815"/>
    </location>
</feature>
<protein>
    <recommendedName>
        <fullName evidence="2">site-specific DNA-methyltransferase (adenine-specific)</fullName>
        <ecNumber evidence="2">2.1.1.72</ecNumber>
    </recommendedName>
</protein>
<dbReference type="PANTHER" id="PTHR42933">
    <property type="entry name" value="SLR6095 PROTEIN"/>
    <property type="match status" value="1"/>
</dbReference>
<keyword evidence="5" id="KW-0949">S-adenosyl-L-methionine</keyword>
<evidence type="ECO:0000256" key="5">
    <source>
        <dbReference type="ARBA" id="ARBA00022691"/>
    </source>
</evidence>
<dbReference type="Proteomes" id="UP000323129">
    <property type="component" value="Unassembled WGS sequence"/>
</dbReference>
<evidence type="ECO:0000256" key="2">
    <source>
        <dbReference type="ARBA" id="ARBA00011900"/>
    </source>
</evidence>
<feature type="domain" description="N6 adenine-specific DNA methyltransferase N-terminal" evidence="10">
    <location>
        <begin position="9"/>
        <end position="147"/>
    </location>
</feature>
<evidence type="ECO:0000256" key="4">
    <source>
        <dbReference type="ARBA" id="ARBA00022679"/>
    </source>
</evidence>
<keyword evidence="6" id="KW-0680">Restriction system</keyword>
<sequence length="891" mass="99164">MAKLTLSKLSRELFKACDILRGKMDASEYKEYIFGILFLKRMSDQFDKDYADKAKQLKADGLDDDDIQDLLSDADLFDFFVPKAAHWSSLKHLKDNVGSGLNKALAALEEENTSKGLEGVLKHINFNRKVGKTPIPDARLIEFIQHFDQIPLSNDDFEFPDLLGAAYEYLIKYFADSAGKKGGEFYTPAEVVRLLVEILEPQEGMEIYDPTCGSGGMLIQSRNYVQESGGNVRNLHLFGQEDNGGTWSICKMNMILHGSGGADIENGDTLANPLHLTEAGEVRTFDRVIANPPFSQNYKKADMKLKSRFDVFMPEGGKKADLMFVQHMVASLKANGKMAVVMPHGVLFRGAEERACRKHFVDKGILEAVIGLPAGLFYGTGIPACVLVFNKSGAEDRDSVLFINADREYREGKAQNSLRPEDIEKITRVYRSLLANPAAPDIEGYAQRVNVAKLAKEDFNFNIRRYVDNSPAPEPQDVRAHLNGGIPVDEVAAQASTWQDYPGLLQSLFAQRANCELYLDFVEQFEQLSAIKPHIEQFPAVLEKHSQFQQALDSWWQSELPAFAALGDNKLGDSGVFSLRRNALNTIEQYLLPVNLLDTYKVRGALADWFKSLAADLKSVAASGWNAELIPDEVLFASQCSDIIKDLADKQTRINELQACFDAAEEEEYEPSDDNPVLPAAYSSQLKEELKERKALVATCVQQLKYQIKDAFAEVKLVAAVPKGSKASDYQQGLTAKEQNFAVSSQILALAAEHGLTLSNQTLISRIATQGDQAVQRVTEIEQVLAADKAAEGELKTLKAEIKETELRRDQLLQAARQSITPDEAKSLILARFKSELDSNYQGYVRALLLGRLAAIENLHRKYQVTAKAITDQRNKAAQQLADYLKELGYE</sequence>
<dbReference type="PANTHER" id="PTHR42933:SF3">
    <property type="entry name" value="TYPE I RESTRICTION ENZYME MJAVIII METHYLASE SUBUNIT"/>
    <property type="match status" value="1"/>
</dbReference>
<dbReference type="PRINTS" id="PR00507">
    <property type="entry name" value="N12N6MTFRASE"/>
</dbReference>
<comment type="similarity">
    <text evidence="1">Belongs to the N(4)/N(6)-methyltransferase family.</text>
</comment>
<dbReference type="Pfam" id="PF12161">
    <property type="entry name" value="HsdM_N"/>
    <property type="match status" value="1"/>
</dbReference>
<accession>A0ABY3MQ69</accession>
<dbReference type="RefSeq" id="WP_115544650.1">
    <property type="nucleotide sequence ID" value="NZ_NMUR01000023.1"/>
</dbReference>
<dbReference type="EC" id="2.1.1.72" evidence="2"/>
<keyword evidence="12" id="KW-1185">Reference proteome</keyword>
<dbReference type="Pfam" id="PF02384">
    <property type="entry name" value="N6_Mtase"/>
    <property type="match status" value="1"/>
</dbReference>
<dbReference type="SUPFAM" id="SSF53335">
    <property type="entry name" value="S-adenosyl-L-methionine-dependent methyltransferases"/>
    <property type="match status" value="1"/>
</dbReference>
<evidence type="ECO:0000256" key="7">
    <source>
        <dbReference type="ARBA" id="ARBA00047942"/>
    </source>
</evidence>
<evidence type="ECO:0000259" key="10">
    <source>
        <dbReference type="Pfam" id="PF12161"/>
    </source>
</evidence>
<reference evidence="11 12" key="1">
    <citation type="submission" date="2017-08" db="EMBL/GenBank/DDBJ databases">
        <title>Aeromonas veronii bv sobria strain NS22 whole genome sequencing.</title>
        <authorList>
            <person name="Katharios P."/>
            <person name="Ha V.Q."/>
            <person name="Smyrli M."/>
        </authorList>
    </citation>
    <scope>NUCLEOTIDE SEQUENCE [LARGE SCALE GENOMIC DNA]</scope>
    <source>
        <strain evidence="11 12">NS22</strain>
    </source>
</reference>
<dbReference type="InterPro" id="IPR022749">
    <property type="entry name" value="D12N6_MeTrfase_N"/>
</dbReference>
<evidence type="ECO:0000313" key="11">
    <source>
        <dbReference type="EMBL" id="TYD47456.1"/>
    </source>
</evidence>
<keyword evidence="11" id="KW-0378">Hydrolase</keyword>
<evidence type="ECO:0000256" key="1">
    <source>
        <dbReference type="ARBA" id="ARBA00006594"/>
    </source>
</evidence>
<dbReference type="Gene3D" id="1.20.1260.30">
    <property type="match status" value="1"/>
</dbReference>
<proteinExistence type="inferred from homology"/>
<evidence type="ECO:0000256" key="8">
    <source>
        <dbReference type="SAM" id="Coils"/>
    </source>
</evidence>
<keyword evidence="11" id="KW-0255">Endonuclease</keyword>
<name>A0ABY3MQ69_AERVE</name>
<dbReference type="InterPro" id="IPR003356">
    <property type="entry name" value="DNA_methylase_A-5"/>
</dbReference>
<dbReference type="InterPro" id="IPR029063">
    <property type="entry name" value="SAM-dependent_MTases_sf"/>
</dbReference>
<keyword evidence="11" id="KW-0540">Nuclease</keyword>
<comment type="catalytic activity">
    <reaction evidence="7">
        <text>a 2'-deoxyadenosine in DNA + S-adenosyl-L-methionine = an N(6)-methyl-2'-deoxyadenosine in DNA + S-adenosyl-L-homocysteine + H(+)</text>
        <dbReference type="Rhea" id="RHEA:15197"/>
        <dbReference type="Rhea" id="RHEA-COMP:12418"/>
        <dbReference type="Rhea" id="RHEA-COMP:12419"/>
        <dbReference type="ChEBI" id="CHEBI:15378"/>
        <dbReference type="ChEBI" id="CHEBI:57856"/>
        <dbReference type="ChEBI" id="CHEBI:59789"/>
        <dbReference type="ChEBI" id="CHEBI:90615"/>
        <dbReference type="ChEBI" id="CHEBI:90616"/>
        <dbReference type="EC" id="2.1.1.72"/>
    </reaction>
</comment>
<evidence type="ECO:0000313" key="12">
    <source>
        <dbReference type="Proteomes" id="UP000323129"/>
    </source>
</evidence>
<keyword evidence="3" id="KW-0489">Methyltransferase</keyword>
<dbReference type="InterPro" id="IPR038333">
    <property type="entry name" value="T1MK-like_N_sf"/>
</dbReference>
<dbReference type="GO" id="GO:0004519">
    <property type="term" value="F:endonuclease activity"/>
    <property type="evidence" value="ECO:0007669"/>
    <property type="project" value="UniProtKB-KW"/>
</dbReference>
<dbReference type="Gene3D" id="3.40.50.150">
    <property type="entry name" value="Vaccinia Virus protein VP39"/>
    <property type="match status" value="1"/>
</dbReference>